<evidence type="ECO:0000313" key="2">
    <source>
        <dbReference type="Proteomes" id="UP000585638"/>
    </source>
</evidence>
<dbReference type="AlphaFoldDB" id="A0A7W9NKB1"/>
<dbReference type="Gene3D" id="3.20.20.80">
    <property type="entry name" value="Glycosidases"/>
    <property type="match status" value="2"/>
</dbReference>
<evidence type="ECO:0008006" key="3">
    <source>
        <dbReference type="Google" id="ProtNLM"/>
    </source>
</evidence>
<name>A0A7W9NKB1_9PSEU</name>
<organism evidence="1 2">
    <name type="scientific">Kutzneria kofuensis</name>
    <dbReference type="NCBI Taxonomy" id="103725"/>
    <lineage>
        <taxon>Bacteria</taxon>
        <taxon>Bacillati</taxon>
        <taxon>Actinomycetota</taxon>
        <taxon>Actinomycetes</taxon>
        <taxon>Pseudonocardiales</taxon>
        <taxon>Pseudonocardiaceae</taxon>
        <taxon>Kutzneria</taxon>
    </lineage>
</organism>
<protein>
    <recommendedName>
        <fullName evidence="3">Agarase</fullName>
    </recommendedName>
</protein>
<reference evidence="1 2" key="1">
    <citation type="submission" date="2020-08" db="EMBL/GenBank/DDBJ databases">
        <title>Sequencing the genomes of 1000 actinobacteria strains.</title>
        <authorList>
            <person name="Klenk H.-P."/>
        </authorList>
    </citation>
    <scope>NUCLEOTIDE SEQUENCE [LARGE SCALE GENOMIC DNA]</scope>
    <source>
        <strain evidence="1 2">DSM 43851</strain>
    </source>
</reference>
<comment type="caution">
    <text evidence="1">The sequence shown here is derived from an EMBL/GenBank/DDBJ whole genome shotgun (WGS) entry which is preliminary data.</text>
</comment>
<dbReference type="Proteomes" id="UP000585638">
    <property type="component" value="Unassembled WGS sequence"/>
</dbReference>
<dbReference type="EMBL" id="JACHIR010000001">
    <property type="protein sequence ID" value="MBB5895524.1"/>
    <property type="molecule type" value="Genomic_DNA"/>
</dbReference>
<dbReference type="RefSeq" id="WP_184867309.1">
    <property type="nucleotide sequence ID" value="NZ_BAAAWY010000098.1"/>
</dbReference>
<dbReference type="SUPFAM" id="SSF51445">
    <property type="entry name" value="(Trans)glycosidases"/>
    <property type="match status" value="1"/>
</dbReference>
<accession>A0A7W9NKB1</accession>
<dbReference type="InterPro" id="IPR017853">
    <property type="entry name" value="GH"/>
</dbReference>
<gene>
    <name evidence="1" type="ORF">BJ998_006720</name>
</gene>
<proteinExistence type="predicted"/>
<evidence type="ECO:0000313" key="1">
    <source>
        <dbReference type="EMBL" id="MBB5895524.1"/>
    </source>
</evidence>
<sequence>MFRLVDGRLTSPDGRPFRSIGISHADDTNLRYPHNLEVWRSRYGGSRRRWLREGLVPDLRSWGFTTIGWTPEYVSGTGLGTSGTPVDLPHSAGIPGDDLAGAGMPYTLALRVAEIESWNGHPAYRDPRSRDFAEYCDHLARTICRPDDPLLLGYFLVDGPAWEGHHSGRGWAGPLREVAQAYYRVATEAIRRHDPNHLILGDRYGTKAGAPEAVLDAAAEHVDVLSVQTFPGRKVEPAMETIGRWHERTGLPVLIADTGNWCPTTMSPHRTGSEPDQAARADGYELLATTFAAEDWILGWHWCSYVENPQRGFGLKDPWDEPYAELVERIAEVNGRA</sequence>
<keyword evidence="2" id="KW-1185">Reference proteome</keyword>